<keyword evidence="2" id="KW-1185">Reference proteome</keyword>
<gene>
    <name evidence="1" type="ORF">FOF52_18495</name>
</gene>
<dbReference type="RefSeq" id="WP_248591196.1">
    <property type="nucleotide sequence ID" value="NZ_BAABEB010000011.1"/>
</dbReference>
<protein>
    <submittedName>
        <fullName evidence="1">Uncharacterized protein</fullName>
    </submittedName>
</protein>
<organism evidence="1 2">
    <name type="scientific">Thermobifida alba</name>
    <name type="common">Thermomonospora alba</name>
    <dbReference type="NCBI Taxonomy" id="53522"/>
    <lineage>
        <taxon>Bacteria</taxon>
        <taxon>Bacillati</taxon>
        <taxon>Actinomycetota</taxon>
        <taxon>Actinomycetes</taxon>
        <taxon>Streptosporangiales</taxon>
        <taxon>Nocardiopsidaceae</taxon>
        <taxon>Thermobifida</taxon>
    </lineage>
</organism>
<proteinExistence type="predicted"/>
<reference evidence="1 2" key="1">
    <citation type="submission" date="2020-04" db="EMBL/GenBank/DDBJ databases">
        <title>Thermobifida alba genome sequencing and assembly.</title>
        <authorList>
            <person name="Luzics S."/>
            <person name="Horvath B."/>
            <person name="Nagy I."/>
            <person name="Toth A."/>
            <person name="Nagy I."/>
            <person name="Kukolya J."/>
        </authorList>
    </citation>
    <scope>NUCLEOTIDE SEQUENCE [LARGE SCALE GENOMIC DNA]</scope>
    <source>
        <strain evidence="1 2">DSM 43795</strain>
    </source>
</reference>
<evidence type="ECO:0000313" key="2">
    <source>
        <dbReference type="Proteomes" id="UP000832041"/>
    </source>
</evidence>
<name>A0ABY4L4V2_THEAE</name>
<dbReference type="Proteomes" id="UP000832041">
    <property type="component" value="Chromosome"/>
</dbReference>
<dbReference type="EMBL" id="CP051627">
    <property type="protein sequence ID" value="UPT22691.1"/>
    <property type="molecule type" value="Genomic_DNA"/>
</dbReference>
<accession>A0ABY4L4V2</accession>
<sequence>MPIRPHHLAAMSATLAWAVGGLAARTGGPVTVRYESGRRQVCEAVVAHRLLRDQGGVVAVEADADTGYALYAGTAWHPTLILRAERGGAEFDIPVRAGSIRIEDSAIHSSGRIRPGRG</sequence>
<evidence type="ECO:0000313" key="1">
    <source>
        <dbReference type="EMBL" id="UPT22691.1"/>
    </source>
</evidence>